<dbReference type="Proteomes" id="UP000676194">
    <property type="component" value="Chromosome"/>
</dbReference>
<dbReference type="KEGG" id="tsph:KIH39_08790"/>
<dbReference type="AlphaFoldDB" id="A0A8E6EWH3"/>
<organism evidence="1 2">
    <name type="scientific">Telmatocola sphagniphila</name>
    <dbReference type="NCBI Taxonomy" id="1123043"/>
    <lineage>
        <taxon>Bacteria</taxon>
        <taxon>Pseudomonadati</taxon>
        <taxon>Planctomycetota</taxon>
        <taxon>Planctomycetia</taxon>
        <taxon>Gemmatales</taxon>
        <taxon>Gemmataceae</taxon>
    </lineage>
</organism>
<evidence type="ECO:0000313" key="2">
    <source>
        <dbReference type="Proteomes" id="UP000676194"/>
    </source>
</evidence>
<dbReference type="RefSeq" id="WP_213498961.1">
    <property type="nucleotide sequence ID" value="NZ_CP074694.1"/>
</dbReference>
<evidence type="ECO:0000313" key="1">
    <source>
        <dbReference type="EMBL" id="QVL33985.1"/>
    </source>
</evidence>
<sequence>MARGFPKERACRSYYFQSPNRSHPSVASRLGEGLPAITGSSRNWLHDHHTPGLAVFMALGVAFSSCPLEKRPRYRVREGYKPGKRWAQDVPSTALVIQLEYATPVGMEPGHSTDSFQEVSLVPVNGIPYGVFAALRIG</sequence>
<dbReference type="EMBL" id="CP074694">
    <property type="protein sequence ID" value="QVL33985.1"/>
    <property type="molecule type" value="Genomic_DNA"/>
</dbReference>
<keyword evidence="2" id="KW-1185">Reference proteome</keyword>
<name>A0A8E6EWH3_9BACT</name>
<gene>
    <name evidence="1" type="ORF">KIH39_08790</name>
</gene>
<reference evidence="1" key="1">
    <citation type="submission" date="2021-05" db="EMBL/GenBank/DDBJ databases">
        <title>Complete genome sequence of the cellulolytic planctomycete Telmatocola sphagniphila SP2T and characterization of the first cellulase from planctomycetes.</title>
        <authorList>
            <person name="Rakitin A.L."/>
            <person name="Beletsky A.V."/>
            <person name="Naumoff D.G."/>
            <person name="Kulichevskaya I.S."/>
            <person name="Mardanov A.V."/>
            <person name="Ravin N.V."/>
            <person name="Dedysh S.N."/>
        </authorList>
    </citation>
    <scope>NUCLEOTIDE SEQUENCE</scope>
    <source>
        <strain evidence="1">SP2T</strain>
    </source>
</reference>
<accession>A0A8E6EWH3</accession>
<protein>
    <submittedName>
        <fullName evidence="1">Uncharacterized protein</fullName>
    </submittedName>
</protein>
<proteinExistence type="predicted"/>